<dbReference type="GO" id="GO:0106008">
    <property type="term" value="F:2-oxoglutaramate amidase activity"/>
    <property type="evidence" value="ECO:0007669"/>
    <property type="project" value="UniProtKB-EC"/>
</dbReference>
<dbReference type="PROSITE" id="PS01227">
    <property type="entry name" value="UPF0012"/>
    <property type="match status" value="1"/>
</dbReference>
<accession>A0A1J5PJM7</accession>
<dbReference type="PANTHER" id="PTHR23088:SF27">
    <property type="entry name" value="DEAMINATED GLUTATHIONE AMIDASE"/>
    <property type="match status" value="1"/>
</dbReference>
<dbReference type="Pfam" id="PF00795">
    <property type="entry name" value="CN_hydrolase"/>
    <property type="match status" value="1"/>
</dbReference>
<dbReference type="PROSITE" id="PS50263">
    <property type="entry name" value="CN_HYDROLASE"/>
    <property type="match status" value="1"/>
</dbReference>
<dbReference type="InterPro" id="IPR036526">
    <property type="entry name" value="C-N_Hydrolase_sf"/>
</dbReference>
<organism evidence="3">
    <name type="scientific">mine drainage metagenome</name>
    <dbReference type="NCBI Taxonomy" id="410659"/>
    <lineage>
        <taxon>unclassified sequences</taxon>
        <taxon>metagenomes</taxon>
        <taxon>ecological metagenomes</taxon>
    </lineage>
</organism>
<gene>
    <name evidence="3" type="ORF">GALL_504140</name>
</gene>
<protein>
    <submittedName>
        <fullName evidence="3">2-oxoglutaramate amidase</fullName>
        <ecNumber evidence="3">3.5.1.111</ecNumber>
    </submittedName>
</protein>
<dbReference type="CDD" id="cd07572">
    <property type="entry name" value="nit"/>
    <property type="match status" value="1"/>
</dbReference>
<comment type="caution">
    <text evidence="3">The sequence shown here is derived from an EMBL/GenBank/DDBJ whole genome shotgun (WGS) entry which is preliminary data.</text>
</comment>
<dbReference type="PANTHER" id="PTHR23088">
    <property type="entry name" value="NITRILASE-RELATED"/>
    <property type="match status" value="1"/>
</dbReference>
<reference evidence="3" key="1">
    <citation type="submission" date="2016-10" db="EMBL/GenBank/DDBJ databases">
        <title>Sequence of Gallionella enrichment culture.</title>
        <authorList>
            <person name="Poehlein A."/>
            <person name="Muehling M."/>
            <person name="Daniel R."/>
        </authorList>
    </citation>
    <scope>NUCLEOTIDE SEQUENCE</scope>
</reference>
<dbReference type="SUPFAM" id="SSF56317">
    <property type="entry name" value="Carbon-nitrogen hydrolase"/>
    <property type="match status" value="1"/>
</dbReference>
<keyword evidence="1 3" id="KW-0378">Hydrolase</keyword>
<dbReference type="InterPro" id="IPR003010">
    <property type="entry name" value="C-N_Hydrolase"/>
</dbReference>
<proteinExistence type="predicted"/>
<name>A0A1J5PJM7_9ZZZZ</name>
<evidence type="ECO:0000313" key="3">
    <source>
        <dbReference type="EMBL" id="OIQ67999.1"/>
    </source>
</evidence>
<evidence type="ECO:0000256" key="1">
    <source>
        <dbReference type="ARBA" id="ARBA00022801"/>
    </source>
</evidence>
<sequence length="278" mass="30765">MRVSAMQMNPGSNKTDNIAQARRLIEAAAEQDRPDIVSLPEVWDSLGGDRATRTANAEILPPKGSNEPGGEAYEFLRDTARRMNIHVHGGSIIEQGPEKLFNTTVVFDPAGTEVARYRKMHLFDIVAPDGTGYRESNSYGAGEEVVTYEAGGLTVGCAICYDLRFPDLFWKLREQGADIIFLPSAFTLATGKDHWEALLRGRAIETQCWMVAPATWGRHLEGKGDPRFTYGHSMVVNPWGHVTALASDGVGWTTARIDPDLTKKIRGDMPVLEHRKRI</sequence>
<dbReference type="EC" id="3.5.1.111" evidence="3"/>
<feature type="domain" description="CN hydrolase" evidence="2">
    <location>
        <begin position="1"/>
        <end position="259"/>
    </location>
</feature>
<dbReference type="InterPro" id="IPR001110">
    <property type="entry name" value="UPF0012_CS"/>
</dbReference>
<dbReference type="AlphaFoldDB" id="A0A1J5PJM7"/>
<dbReference type="InterPro" id="IPR045254">
    <property type="entry name" value="Nit1/2_C-N_Hydrolase"/>
</dbReference>
<evidence type="ECO:0000259" key="2">
    <source>
        <dbReference type="PROSITE" id="PS50263"/>
    </source>
</evidence>
<dbReference type="EMBL" id="MLJW01005567">
    <property type="protein sequence ID" value="OIQ67999.1"/>
    <property type="molecule type" value="Genomic_DNA"/>
</dbReference>
<dbReference type="Gene3D" id="3.60.110.10">
    <property type="entry name" value="Carbon-nitrogen hydrolase"/>
    <property type="match status" value="1"/>
</dbReference>